<gene>
    <name evidence="1" type="ORF">KXQ929_LOCUS52496</name>
</gene>
<organism evidence="1 2">
    <name type="scientific">Adineta steineri</name>
    <dbReference type="NCBI Taxonomy" id="433720"/>
    <lineage>
        <taxon>Eukaryota</taxon>
        <taxon>Metazoa</taxon>
        <taxon>Spiralia</taxon>
        <taxon>Gnathifera</taxon>
        <taxon>Rotifera</taxon>
        <taxon>Eurotatoria</taxon>
        <taxon>Bdelloidea</taxon>
        <taxon>Adinetida</taxon>
        <taxon>Adinetidae</taxon>
        <taxon>Adineta</taxon>
    </lineage>
</organism>
<protein>
    <submittedName>
        <fullName evidence="1">Uncharacterized protein</fullName>
    </submittedName>
</protein>
<feature type="non-terminal residue" evidence="1">
    <location>
        <position position="1"/>
    </location>
</feature>
<evidence type="ECO:0000313" key="2">
    <source>
        <dbReference type="Proteomes" id="UP000663868"/>
    </source>
</evidence>
<dbReference type="EMBL" id="CAJOBB010027898">
    <property type="protein sequence ID" value="CAF4426155.1"/>
    <property type="molecule type" value="Genomic_DNA"/>
</dbReference>
<reference evidence="1" key="1">
    <citation type="submission" date="2021-02" db="EMBL/GenBank/DDBJ databases">
        <authorList>
            <person name="Nowell W R."/>
        </authorList>
    </citation>
    <scope>NUCLEOTIDE SEQUENCE</scope>
</reference>
<evidence type="ECO:0000313" key="1">
    <source>
        <dbReference type="EMBL" id="CAF4426155.1"/>
    </source>
</evidence>
<dbReference type="Proteomes" id="UP000663868">
    <property type="component" value="Unassembled WGS sequence"/>
</dbReference>
<sequence>MTKRGQTDSHSISHMTTFINDLWTSHQTLAPNEYSLYTIGIQSFLVRYVENELFVKYIYPVLKNGLKPKDFFNGLNNMEKAIEKK</sequence>
<accession>A0A820QSJ9</accession>
<dbReference type="AlphaFoldDB" id="A0A820QSJ9"/>
<proteinExistence type="predicted"/>
<name>A0A820QSJ9_9BILA</name>
<comment type="caution">
    <text evidence="1">The sequence shown here is derived from an EMBL/GenBank/DDBJ whole genome shotgun (WGS) entry which is preliminary data.</text>
</comment>